<sequence length="320" mass="37060">MIPLVDHTLSSISQKVSISNEQIVKLLENVFPGNEVQKIVTMPHAYTNKTIKVLLRDDPQICIVKISLVEKRYAGLKLEIELLEKLKKIDIPVPKVFYSDLSLKAFSYPFAVYSFLSGDNLADVIDKIKDQDLLGRELADQAWKIHQLTFKKPYFSLAKPPADSWKQIWEEKMSMALPYFKQAEYSKYDLLSKAVEGGLLKLTEPEKYVLVHRDLQPQNINWDLSSSKIVGIFDFESAMSGDFMFDFALLERGLFKKYPLVKKGFYDEYALKYKLPAGFESSVKFYALMHLVYFYMRSVQEGWPERVKINMQRVTDMLMG</sequence>
<evidence type="ECO:0000259" key="1">
    <source>
        <dbReference type="Pfam" id="PF01636"/>
    </source>
</evidence>
<name>A0A1G1YW27_9BACT</name>
<organism evidence="2 3">
    <name type="scientific">Candidatus Colwellbacteria bacterium GWA2_46_10</name>
    <dbReference type="NCBI Taxonomy" id="1797684"/>
    <lineage>
        <taxon>Bacteria</taxon>
        <taxon>Candidatus Colwelliibacteriota</taxon>
    </lineage>
</organism>
<dbReference type="SUPFAM" id="SSF56112">
    <property type="entry name" value="Protein kinase-like (PK-like)"/>
    <property type="match status" value="1"/>
</dbReference>
<proteinExistence type="predicted"/>
<dbReference type="InterPro" id="IPR051678">
    <property type="entry name" value="AGP_Transferase"/>
</dbReference>
<accession>A0A1G1YW27</accession>
<dbReference type="Gene3D" id="3.90.1200.10">
    <property type="match status" value="1"/>
</dbReference>
<protein>
    <recommendedName>
        <fullName evidence="1">Aminoglycoside phosphotransferase domain-containing protein</fullName>
    </recommendedName>
</protein>
<evidence type="ECO:0000313" key="3">
    <source>
        <dbReference type="Proteomes" id="UP000178179"/>
    </source>
</evidence>
<dbReference type="EMBL" id="MHIS01000013">
    <property type="protein sequence ID" value="OGY56572.1"/>
    <property type="molecule type" value="Genomic_DNA"/>
</dbReference>
<dbReference type="PANTHER" id="PTHR21310:SF15">
    <property type="entry name" value="AMINOGLYCOSIDE PHOSPHOTRANSFERASE DOMAIN-CONTAINING PROTEIN"/>
    <property type="match status" value="1"/>
</dbReference>
<reference evidence="2 3" key="1">
    <citation type="journal article" date="2016" name="Nat. Commun.">
        <title>Thousands of microbial genomes shed light on interconnected biogeochemical processes in an aquifer system.</title>
        <authorList>
            <person name="Anantharaman K."/>
            <person name="Brown C.T."/>
            <person name="Hug L.A."/>
            <person name="Sharon I."/>
            <person name="Castelle C.J."/>
            <person name="Probst A.J."/>
            <person name="Thomas B.C."/>
            <person name="Singh A."/>
            <person name="Wilkins M.J."/>
            <person name="Karaoz U."/>
            <person name="Brodie E.L."/>
            <person name="Williams K.H."/>
            <person name="Hubbard S.S."/>
            <person name="Banfield J.F."/>
        </authorList>
    </citation>
    <scope>NUCLEOTIDE SEQUENCE [LARGE SCALE GENOMIC DNA]</scope>
</reference>
<dbReference type="InterPro" id="IPR002575">
    <property type="entry name" value="Aminoglycoside_PTrfase"/>
</dbReference>
<evidence type="ECO:0000313" key="2">
    <source>
        <dbReference type="EMBL" id="OGY56572.1"/>
    </source>
</evidence>
<gene>
    <name evidence="2" type="ORF">A2119_01570</name>
</gene>
<comment type="caution">
    <text evidence="2">The sequence shown here is derived from an EMBL/GenBank/DDBJ whole genome shotgun (WGS) entry which is preliminary data.</text>
</comment>
<dbReference type="Proteomes" id="UP000178179">
    <property type="component" value="Unassembled WGS sequence"/>
</dbReference>
<dbReference type="InterPro" id="IPR011009">
    <property type="entry name" value="Kinase-like_dom_sf"/>
</dbReference>
<dbReference type="AlphaFoldDB" id="A0A1G1YW27"/>
<dbReference type="Pfam" id="PF01636">
    <property type="entry name" value="APH"/>
    <property type="match status" value="1"/>
</dbReference>
<dbReference type="PANTHER" id="PTHR21310">
    <property type="entry name" value="AMINOGLYCOSIDE PHOSPHOTRANSFERASE-RELATED-RELATED"/>
    <property type="match status" value="1"/>
</dbReference>
<feature type="domain" description="Aminoglycoside phosphotransferase" evidence="1">
    <location>
        <begin position="60"/>
        <end position="250"/>
    </location>
</feature>